<dbReference type="AlphaFoldDB" id="A0A2D0ADI8"/>
<dbReference type="RefSeq" id="WP_088419787.1">
    <property type="nucleotide sequence ID" value="NZ_NJBA01000006.1"/>
</dbReference>
<evidence type="ECO:0000313" key="2">
    <source>
        <dbReference type="Proteomes" id="UP000198145"/>
    </source>
</evidence>
<proteinExistence type="predicted"/>
<accession>A0A2D0ADI8</accession>
<dbReference type="EMBL" id="NJBA01000006">
    <property type="protein sequence ID" value="OWP49704.1"/>
    <property type="molecule type" value="Genomic_DNA"/>
</dbReference>
<name>A0A2D0ADI8_PSENT</name>
<gene>
    <name evidence="1" type="ORF">CEG18_19335</name>
</gene>
<sequence>METEGSKVSLDLLKSAPVLMPWRKFASWIGMDEGVVEGWIRVGYIPRIKIGNRVMVNVALLSRRLLEQEGL</sequence>
<comment type="caution">
    <text evidence="1">The sequence shown here is derived from an EMBL/GenBank/DDBJ whole genome shotgun (WGS) entry which is preliminary data.</text>
</comment>
<evidence type="ECO:0008006" key="3">
    <source>
        <dbReference type="Google" id="ProtNLM"/>
    </source>
</evidence>
<protein>
    <recommendedName>
        <fullName evidence="3">DNA-binding protein</fullName>
    </recommendedName>
</protein>
<organism evidence="1 2">
    <name type="scientific">Pseudomonas nitroreducens</name>
    <dbReference type="NCBI Taxonomy" id="46680"/>
    <lineage>
        <taxon>Bacteria</taxon>
        <taxon>Pseudomonadati</taxon>
        <taxon>Pseudomonadota</taxon>
        <taxon>Gammaproteobacteria</taxon>
        <taxon>Pseudomonadales</taxon>
        <taxon>Pseudomonadaceae</taxon>
        <taxon>Pseudomonas</taxon>
    </lineage>
</organism>
<evidence type="ECO:0000313" key="1">
    <source>
        <dbReference type="EMBL" id="OWP49704.1"/>
    </source>
</evidence>
<dbReference type="Proteomes" id="UP000198145">
    <property type="component" value="Unassembled WGS sequence"/>
</dbReference>
<reference evidence="1 2" key="1">
    <citation type="submission" date="2017-06" db="EMBL/GenBank/DDBJ databases">
        <title>Draft genome of Pseudomonas nitroreducens DF05.</title>
        <authorList>
            <person name="Iyer R."/>
        </authorList>
    </citation>
    <scope>NUCLEOTIDE SEQUENCE [LARGE SCALE GENOMIC DNA]</scope>
    <source>
        <strain evidence="1 2">DF05</strain>
    </source>
</reference>